<dbReference type="InterPro" id="IPR016167">
    <property type="entry name" value="FAD-bd_PCMH_sub1"/>
</dbReference>
<evidence type="ECO:0000256" key="9">
    <source>
        <dbReference type="ARBA" id="ARBA00022857"/>
    </source>
</evidence>
<reference evidence="18 19" key="1">
    <citation type="submission" date="2019-03" db="EMBL/GenBank/DDBJ databases">
        <title>Genomic Encyclopedia of Type Strains, Phase IV (KMG-IV): sequencing the most valuable type-strain genomes for metagenomic binning, comparative biology and taxonomic classification.</title>
        <authorList>
            <person name="Goeker M."/>
        </authorList>
    </citation>
    <scope>NUCLEOTIDE SEQUENCE [LARGE SCALE GENOMIC DNA]</scope>
    <source>
        <strain evidence="18 19">DSM 100433</strain>
    </source>
</reference>
<dbReference type="RefSeq" id="WP_132084048.1">
    <property type="nucleotide sequence ID" value="NZ_SLUK01000002.1"/>
</dbReference>
<dbReference type="HAMAP" id="MF_00037">
    <property type="entry name" value="MurB"/>
    <property type="match status" value="1"/>
</dbReference>
<dbReference type="InterPro" id="IPR006094">
    <property type="entry name" value="Oxid_FAD_bind_N"/>
</dbReference>
<keyword evidence="9 16" id="KW-0521">NADP</keyword>
<dbReference type="NCBIfam" id="NF010480">
    <property type="entry name" value="PRK13905.1"/>
    <property type="match status" value="1"/>
</dbReference>
<comment type="cofactor">
    <cofactor evidence="1 16">
        <name>FAD</name>
        <dbReference type="ChEBI" id="CHEBI:57692"/>
    </cofactor>
</comment>
<dbReference type="InterPro" id="IPR016166">
    <property type="entry name" value="FAD-bd_PCMH"/>
</dbReference>
<dbReference type="InterPro" id="IPR036635">
    <property type="entry name" value="MurB_C_sf"/>
</dbReference>
<evidence type="ECO:0000256" key="1">
    <source>
        <dbReference type="ARBA" id="ARBA00001974"/>
    </source>
</evidence>
<evidence type="ECO:0000256" key="16">
    <source>
        <dbReference type="HAMAP-Rule" id="MF_00037"/>
    </source>
</evidence>
<dbReference type="InterPro" id="IPR003170">
    <property type="entry name" value="MurB"/>
</dbReference>
<evidence type="ECO:0000256" key="12">
    <source>
        <dbReference type="ARBA" id="ARBA00023002"/>
    </source>
</evidence>
<name>A0A9X8Y924_9FIRM</name>
<proteinExistence type="inferred from homology"/>
<dbReference type="PROSITE" id="PS51387">
    <property type="entry name" value="FAD_PCMH"/>
    <property type="match status" value="1"/>
</dbReference>
<dbReference type="Proteomes" id="UP000294682">
    <property type="component" value="Unassembled WGS sequence"/>
</dbReference>
<dbReference type="Pfam" id="PF01565">
    <property type="entry name" value="FAD_binding_4"/>
    <property type="match status" value="1"/>
</dbReference>
<sequence length="304" mass="32776">MPSQYADIIALCEREGCAFRENEPMLNHTSFKIGGPADLFLIPSSLAQLERLLPAIRQEGCPLSIIGRGSNLLVSDNGVRGVVLALTGSLGEMEQTEDGVILCQAGASLDRLCRFALEKRLTGLEFAFGIPGSVGGAVYMNAGAYGGEIKDVIRSASHIDKDGKLSAFTADELDLSYRHSRYTGEDACIVSAAFALMPGDPEAIGARMEELKARRRQKQPLEYPSAGSTFKRPQGSYASALIDQCGLKGYRVGGAMVSEKHAGFLINYDHASCAEMLALIEDVKRIVKERTGYSLECEVKMLGI</sequence>
<dbReference type="GO" id="GO:0005829">
    <property type="term" value="C:cytosol"/>
    <property type="evidence" value="ECO:0007669"/>
    <property type="project" value="TreeGrafter"/>
</dbReference>
<dbReference type="AlphaFoldDB" id="A0A9X8Y924"/>
<evidence type="ECO:0000256" key="11">
    <source>
        <dbReference type="ARBA" id="ARBA00022984"/>
    </source>
</evidence>
<dbReference type="EMBL" id="SLUK01000002">
    <property type="protein sequence ID" value="TCL44653.1"/>
    <property type="molecule type" value="Genomic_DNA"/>
</dbReference>
<evidence type="ECO:0000256" key="13">
    <source>
        <dbReference type="ARBA" id="ARBA00023306"/>
    </source>
</evidence>
<evidence type="ECO:0000256" key="3">
    <source>
        <dbReference type="ARBA" id="ARBA00004496"/>
    </source>
</evidence>
<comment type="pathway">
    <text evidence="4 16">Cell wall biogenesis; peptidoglycan biosynthesis.</text>
</comment>
<feature type="active site" evidence="16">
    <location>
        <position position="178"/>
    </location>
</feature>
<dbReference type="GO" id="GO:0071555">
    <property type="term" value="P:cell wall organization"/>
    <property type="evidence" value="ECO:0007669"/>
    <property type="project" value="UniProtKB-KW"/>
</dbReference>
<comment type="subcellular location">
    <subcellularLocation>
        <location evidence="3 16">Cytoplasm</location>
    </subcellularLocation>
</comment>
<dbReference type="GO" id="GO:0008360">
    <property type="term" value="P:regulation of cell shape"/>
    <property type="evidence" value="ECO:0007669"/>
    <property type="project" value="UniProtKB-KW"/>
</dbReference>
<dbReference type="Gene3D" id="3.30.465.10">
    <property type="match status" value="1"/>
</dbReference>
<organism evidence="18 19">
    <name type="scientific">Harryflintia acetispora</name>
    <dbReference type="NCBI Taxonomy" id="1849041"/>
    <lineage>
        <taxon>Bacteria</taxon>
        <taxon>Bacillati</taxon>
        <taxon>Bacillota</taxon>
        <taxon>Clostridia</taxon>
        <taxon>Eubacteriales</taxon>
        <taxon>Oscillospiraceae</taxon>
        <taxon>Harryflintia</taxon>
    </lineage>
</organism>
<keyword evidence="7 16" id="KW-0285">Flavoprotein</keyword>
<dbReference type="InterPro" id="IPR011601">
    <property type="entry name" value="MurB_C"/>
</dbReference>
<keyword evidence="12 16" id="KW-0560">Oxidoreductase</keyword>
<dbReference type="PANTHER" id="PTHR21071:SF4">
    <property type="entry name" value="UDP-N-ACETYLENOLPYRUVOYLGLUCOSAMINE REDUCTASE"/>
    <property type="match status" value="1"/>
</dbReference>
<keyword evidence="19" id="KW-1185">Reference proteome</keyword>
<dbReference type="SUPFAM" id="SSF56194">
    <property type="entry name" value="Uridine diphospho-N-Acetylenolpyruvylglucosamine reductase, MurB, C-terminal domain"/>
    <property type="match status" value="1"/>
</dbReference>
<evidence type="ECO:0000256" key="4">
    <source>
        <dbReference type="ARBA" id="ARBA00004752"/>
    </source>
</evidence>
<feature type="active site" description="Proton donor" evidence="16">
    <location>
        <position position="228"/>
    </location>
</feature>
<dbReference type="PANTHER" id="PTHR21071">
    <property type="entry name" value="UDP-N-ACETYLENOLPYRUVOYLGLUCOSAMINE REDUCTASE"/>
    <property type="match status" value="1"/>
</dbReference>
<dbReference type="Gene3D" id="3.90.78.10">
    <property type="entry name" value="UDP-N-acetylenolpyruvoylglucosamine reductase, C-terminal domain"/>
    <property type="match status" value="1"/>
</dbReference>
<evidence type="ECO:0000256" key="10">
    <source>
        <dbReference type="ARBA" id="ARBA00022960"/>
    </source>
</evidence>
<evidence type="ECO:0000256" key="2">
    <source>
        <dbReference type="ARBA" id="ARBA00003921"/>
    </source>
</evidence>
<comment type="function">
    <text evidence="2 16">Cell wall formation.</text>
</comment>
<dbReference type="GO" id="GO:0071949">
    <property type="term" value="F:FAD binding"/>
    <property type="evidence" value="ECO:0007669"/>
    <property type="project" value="InterPro"/>
</dbReference>
<evidence type="ECO:0000313" key="18">
    <source>
        <dbReference type="EMBL" id="TCL44653.1"/>
    </source>
</evidence>
<evidence type="ECO:0000256" key="7">
    <source>
        <dbReference type="ARBA" id="ARBA00022630"/>
    </source>
</evidence>
<feature type="domain" description="FAD-binding PCMH-type" evidence="17">
    <location>
        <begin position="32"/>
        <end position="199"/>
    </location>
</feature>
<comment type="caution">
    <text evidence="18">The sequence shown here is derived from an EMBL/GenBank/DDBJ whole genome shotgun (WGS) entry which is preliminary data.</text>
</comment>
<dbReference type="GO" id="GO:0008762">
    <property type="term" value="F:UDP-N-acetylmuramate dehydrogenase activity"/>
    <property type="evidence" value="ECO:0007669"/>
    <property type="project" value="UniProtKB-UniRule"/>
</dbReference>
<gene>
    <name evidence="16" type="primary">murB</name>
    <name evidence="18" type="ORF">EDD78_102279</name>
</gene>
<dbReference type="InterPro" id="IPR036318">
    <property type="entry name" value="FAD-bd_PCMH-like_sf"/>
</dbReference>
<keyword evidence="13 16" id="KW-0131">Cell cycle</keyword>
<keyword evidence="10 16" id="KW-0133">Cell shape</keyword>
<comment type="catalytic activity">
    <reaction evidence="15 16">
        <text>UDP-N-acetyl-alpha-D-muramate + NADP(+) = UDP-N-acetyl-3-O-(1-carboxyvinyl)-alpha-D-glucosamine + NADPH + H(+)</text>
        <dbReference type="Rhea" id="RHEA:12248"/>
        <dbReference type="ChEBI" id="CHEBI:15378"/>
        <dbReference type="ChEBI" id="CHEBI:57783"/>
        <dbReference type="ChEBI" id="CHEBI:58349"/>
        <dbReference type="ChEBI" id="CHEBI:68483"/>
        <dbReference type="ChEBI" id="CHEBI:70757"/>
        <dbReference type="EC" id="1.3.1.98"/>
    </reaction>
</comment>
<dbReference type="Gene3D" id="3.30.43.10">
    <property type="entry name" value="Uridine Diphospho-n-acetylenolpyruvylglucosamine Reductase, domain 2"/>
    <property type="match status" value="1"/>
</dbReference>
<evidence type="ECO:0000256" key="6">
    <source>
        <dbReference type="ARBA" id="ARBA00022618"/>
    </source>
</evidence>
<evidence type="ECO:0000256" key="15">
    <source>
        <dbReference type="ARBA" id="ARBA00048914"/>
    </source>
</evidence>
<keyword evidence="5 16" id="KW-0963">Cytoplasm</keyword>
<accession>A0A9X8Y924</accession>
<keyword evidence="6 16" id="KW-0132">Cell division</keyword>
<evidence type="ECO:0000313" key="19">
    <source>
        <dbReference type="Proteomes" id="UP000294682"/>
    </source>
</evidence>
<dbReference type="Pfam" id="PF02873">
    <property type="entry name" value="MurB_C"/>
    <property type="match status" value="1"/>
</dbReference>
<dbReference type="EC" id="1.3.1.98" evidence="16"/>
<dbReference type="GO" id="GO:0051301">
    <property type="term" value="P:cell division"/>
    <property type="evidence" value="ECO:0007669"/>
    <property type="project" value="UniProtKB-KW"/>
</dbReference>
<evidence type="ECO:0000256" key="5">
    <source>
        <dbReference type="ARBA" id="ARBA00022490"/>
    </source>
</evidence>
<protein>
    <recommendedName>
        <fullName evidence="16">UDP-N-acetylenolpyruvoylglucosamine reductase</fullName>
        <ecNumber evidence="16">1.3.1.98</ecNumber>
    </recommendedName>
    <alternativeName>
        <fullName evidence="16">UDP-N-acetylmuramate dehydrogenase</fullName>
    </alternativeName>
</protein>
<comment type="similarity">
    <text evidence="16">Belongs to the MurB family.</text>
</comment>
<evidence type="ECO:0000259" key="17">
    <source>
        <dbReference type="PROSITE" id="PS51387"/>
    </source>
</evidence>
<keyword evidence="8 16" id="KW-0274">FAD</keyword>
<dbReference type="GO" id="GO:0009252">
    <property type="term" value="P:peptidoglycan biosynthetic process"/>
    <property type="evidence" value="ECO:0007669"/>
    <property type="project" value="UniProtKB-UniRule"/>
</dbReference>
<dbReference type="InterPro" id="IPR016169">
    <property type="entry name" value="FAD-bd_PCMH_sub2"/>
</dbReference>
<keyword evidence="11 16" id="KW-0573">Peptidoglycan synthesis</keyword>
<dbReference type="SUPFAM" id="SSF56176">
    <property type="entry name" value="FAD-binding/transporter-associated domain-like"/>
    <property type="match status" value="1"/>
</dbReference>
<dbReference type="NCBIfam" id="TIGR00179">
    <property type="entry name" value="murB"/>
    <property type="match status" value="1"/>
</dbReference>
<feature type="active site" evidence="16">
    <location>
        <position position="298"/>
    </location>
</feature>
<keyword evidence="14 16" id="KW-0961">Cell wall biogenesis/degradation</keyword>
<evidence type="ECO:0000256" key="14">
    <source>
        <dbReference type="ARBA" id="ARBA00023316"/>
    </source>
</evidence>
<evidence type="ECO:0000256" key="8">
    <source>
        <dbReference type="ARBA" id="ARBA00022827"/>
    </source>
</evidence>